<dbReference type="PROSITE" id="PS50113">
    <property type="entry name" value="PAC"/>
    <property type="match status" value="1"/>
</dbReference>
<dbReference type="Pfam" id="PF07730">
    <property type="entry name" value="HisKA_3"/>
    <property type="match status" value="1"/>
</dbReference>
<evidence type="ECO:0000256" key="7">
    <source>
        <dbReference type="ARBA" id="ARBA00022490"/>
    </source>
</evidence>
<dbReference type="SMART" id="SM00387">
    <property type="entry name" value="HATPase_c"/>
    <property type="match status" value="1"/>
</dbReference>
<dbReference type="GO" id="GO:0005524">
    <property type="term" value="F:ATP binding"/>
    <property type="evidence" value="ECO:0007669"/>
    <property type="project" value="UniProtKB-KW"/>
</dbReference>
<evidence type="ECO:0000256" key="11">
    <source>
        <dbReference type="ARBA" id="ARBA00022741"/>
    </source>
</evidence>
<dbReference type="SMART" id="SM00028">
    <property type="entry name" value="TPR"/>
    <property type="match status" value="8"/>
</dbReference>
<dbReference type="GO" id="GO:0000155">
    <property type="term" value="F:phosphorelay sensor kinase activity"/>
    <property type="evidence" value="ECO:0007669"/>
    <property type="project" value="InterPro"/>
</dbReference>
<feature type="transmembrane region" description="Helical" evidence="20">
    <location>
        <begin position="482"/>
        <end position="500"/>
    </location>
</feature>
<evidence type="ECO:0000256" key="20">
    <source>
        <dbReference type="SAM" id="Phobius"/>
    </source>
</evidence>
<dbReference type="Pfam" id="PF13181">
    <property type="entry name" value="TPR_8"/>
    <property type="match status" value="1"/>
</dbReference>
<dbReference type="InterPro" id="IPR036890">
    <property type="entry name" value="HATPase_C_sf"/>
</dbReference>
<keyword evidence="21" id="KW-0732">Signal</keyword>
<evidence type="ECO:0000256" key="5">
    <source>
        <dbReference type="ARBA" id="ARBA00017322"/>
    </source>
</evidence>
<evidence type="ECO:0000256" key="2">
    <source>
        <dbReference type="ARBA" id="ARBA00001966"/>
    </source>
</evidence>
<dbReference type="Pfam" id="PF13424">
    <property type="entry name" value="TPR_12"/>
    <property type="match status" value="2"/>
</dbReference>
<keyword evidence="7" id="KW-0963">Cytoplasm</keyword>
<accession>A0A7X9S063</accession>
<dbReference type="Pfam" id="PF08447">
    <property type="entry name" value="PAS_3"/>
    <property type="match status" value="1"/>
</dbReference>
<keyword evidence="6" id="KW-0004">4Fe-4S</keyword>
<keyword evidence="16" id="KW-0411">Iron-sulfur</keyword>
<dbReference type="InterPro" id="IPR019734">
    <property type="entry name" value="TPR_rpt"/>
</dbReference>
<dbReference type="PROSITE" id="PS50109">
    <property type="entry name" value="HIS_KIN"/>
    <property type="match status" value="1"/>
</dbReference>
<evidence type="ECO:0000256" key="3">
    <source>
        <dbReference type="ARBA" id="ARBA00004496"/>
    </source>
</evidence>
<dbReference type="Pfam" id="PF02518">
    <property type="entry name" value="HATPase_c"/>
    <property type="match status" value="1"/>
</dbReference>
<dbReference type="Gene3D" id="1.20.5.1930">
    <property type="match status" value="1"/>
</dbReference>
<dbReference type="PANTHER" id="PTHR24421">
    <property type="entry name" value="NITRATE/NITRITE SENSOR PROTEIN NARX-RELATED"/>
    <property type="match status" value="1"/>
</dbReference>
<keyword evidence="20" id="KW-1133">Transmembrane helix</keyword>
<proteinExistence type="predicted"/>
<dbReference type="SUPFAM" id="SSF48452">
    <property type="entry name" value="TPR-like"/>
    <property type="match status" value="3"/>
</dbReference>
<feature type="chain" id="PRO_5031356252" description="Oxygen sensor histidine kinase NreB" evidence="21">
    <location>
        <begin position="24"/>
        <end position="882"/>
    </location>
</feature>
<dbReference type="PRINTS" id="PR00344">
    <property type="entry name" value="BCTRLSENSOR"/>
</dbReference>
<dbReference type="NCBIfam" id="TIGR00229">
    <property type="entry name" value="sensory_box"/>
    <property type="match status" value="1"/>
</dbReference>
<feature type="domain" description="PAS" evidence="23">
    <location>
        <begin position="540"/>
        <end position="614"/>
    </location>
</feature>
<comment type="function">
    <text evidence="17">Member of the two-component regulatory system NreB/NreC involved in the control of dissimilatory nitrate/nitrite reduction in response to oxygen. NreB functions as a direct oxygen sensor histidine kinase which is autophosphorylated, in the absence of oxygen, probably at the conserved histidine residue, and transfers its phosphate group probably to a conserved aspartate residue of NreC. NreB/NreC activates the expression of the nitrate (narGHJI) and nitrite (nir) reductase operons, as well as the putative nitrate transporter gene narT.</text>
</comment>
<dbReference type="PANTHER" id="PTHR24421:SF10">
    <property type="entry name" value="NITRATE_NITRITE SENSOR PROTEIN NARQ"/>
    <property type="match status" value="1"/>
</dbReference>
<dbReference type="Gene3D" id="1.25.40.10">
    <property type="entry name" value="Tetratricopeptide repeat domain"/>
    <property type="match status" value="3"/>
</dbReference>
<reference evidence="25 26" key="1">
    <citation type="submission" date="2020-04" db="EMBL/GenBank/DDBJ databases">
        <title>Flammeovirga sp. SR4, a novel species isolated from seawater.</title>
        <authorList>
            <person name="Wang X."/>
        </authorList>
    </citation>
    <scope>NUCLEOTIDE SEQUENCE [LARGE SCALE GENOMIC DNA]</scope>
    <source>
        <strain evidence="25 26">ATCC 23126</strain>
    </source>
</reference>
<keyword evidence="9" id="KW-0808">Transferase</keyword>
<evidence type="ECO:0000259" key="22">
    <source>
        <dbReference type="PROSITE" id="PS50109"/>
    </source>
</evidence>
<evidence type="ECO:0000259" key="23">
    <source>
        <dbReference type="PROSITE" id="PS50112"/>
    </source>
</evidence>
<evidence type="ECO:0000256" key="10">
    <source>
        <dbReference type="ARBA" id="ARBA00022723"/>
    </source>
</evidence>
<feature type="signal peptide" evidence="21">
    <location>
        <begin position="1"/>
        <end position="23"/>
    </location>
</feature>
<evidence type="ECO:0000313" key="26">
    <source>
        <dbReference type="Proteomes" id="UP000576082"/>
    </source>
</evidence>
<dbReference type="SUPFAM" id="SSF55874">
    <property type="entry name" value="ATPase domain of HSP90 chaperone/DNA topoisomerase II/histidine kinase"/>
    <property type="match status" value="1"/>
</dbReference>
<evidence type="ECO:0000256" key="14">
    <source>
        <dbReference type="ARBA" id="ARBA00023004"/>
    </source>
</evidence>
<evidence type="ECO:0000256" key="15">
    <source>
        <dbReference type="ARBA" id="ARBA00023012"/>
    </source>
</evidence>
<keyword evidence="8" id="KW-0597">Phosphoprotein</keyword>
<dbReference type="SUPFAM" id="SSF55785">
    <property type="entry name" value="PYP-like sensor domain (PAS domain)"/>
    <property type="match status" value="1"/>
</dbReference>
<dbReference type="SMART" id="SM00086">
    <property type="entry name" value="PAC"/>
    <property type="match status" value="1"/>
</dbReference>
<keyword evidence="10" id="KW-0479">Metal-binding</keyword>
<evidence type="ECO:0000259" key="24">
    <source>
        <dbReference type="PROSITE" id="PS50113"/>
    </source>
</evidence>
<dbReference type="PROSITE" id="PS50112">
    <property type="entry name" value="PAS"/>
    <property type="match status" value="1"/>
</dbReference>
<feature type="domain" description="PAC" evidence="24">
    <location>
        <begin position="618"/>
        <end position="671"/>
    </location>
</feature>
<evidence type="ECO:0000256" key="16">
    <source>
        <dbReference type="ARBA" id="ARBA00023014"/>
    </source>
</evidence>
<keyword evidence="20" id="KW-0472">Membrane</keyword>
<dbReference type="InterPro" id="IPR011712">
    <property type="entry name" value="Sig_transdc_His_kin_sub3_dim/P"/>
</dbReference>
<dbReference type="InterPro" id="IPR013655">
    <property type="entry name" value="PAS_fold_3"/>
</dbReference>
<keyword evidence="19" id="KW-0802">TPR repeat</keyword>
<dbReference type="RefSeq" id="WP_169660115.1">
    <property type="nucleotide sequence ID" value="NZ_JABANE010000121.1"/>
</dbReference>
<protein>
    <recommendedName>
        <fullName evidence="5">Oxygen sensor histidine kinase NreB</fullName>
        <ecNumber evidence="4">2.7.13.3</ecNumber>
    </recommendedName>
    <alternativeName>
        <fullName evidence="18">Nitrogen regulation protein B</fullName>
    </alternativeName>
</protein>
<keyword evidence="13" id="KW-0067">ATP-binding</keyword>
<dbReference type="InterPro" id="IPR000014">
    <property type="entry name" value="PAS"/>
</dbReference>
<evidence type="ECO:0000256" key="18">
    <source>
        <dbReference type="ARBA" id="ARBA00030800"/>
    </source>
</evidence>
<dbReference type="InterPro" id="IPR003594">
    <property type="entry name" value="HATPase_dom"/>
</dbReference>
<evidence type="ECO:0000256" key="8">
    <source>
        <dbReference type="ARBA" id="ARBA00022553"/>
    </source>
</evidence>
<comment type="cofactor">
    <cofactor evidence="2">
        <name>[4Fe-4S] cluster</name>
        <dbReference type="ChEBI" id="CHEBI:49883"/>
    </cofactor>
</comment>
<dbReference type="GO" id="GO:0016020">
    <property type="term" value="C:membrane"/>
    <property type="evidence" value="ECO:0007669"/>
    <property type="project" value="InterPro"/>
</dbReference>
<dbReference type="EMBL" id="JABANE010000121">
    <property type="protein sequence ID" value="NME71915.1"/>
    <property type="molecule type" value="Genomic_DNA"/>
</dbReference>
<dbReference type="AlphaFoldDB" id="A0A7X9S063"/>
<dbReference type="InterPro" id="IPR004358">
    <property type="entry name" value="Sig_transdc_His_kin-like_C"/>
</dbReference>
<keyword evidence="12" id="KW-0418">Kinase</keyword>
<evidence type="ECO:0000256" key="12">
    <source>
        <dbReference type="ARBA" id="ARBA00022777"/>
    </source>
</evidence>
<dbReference type="InterPro" id="IPR000700">
    <property type="entry name" value="PAS-assoc_C"/>
</dbReference>
<organism evidence="25 26">
    <name type="scientific">Flammeovirga aprica JL-4</name>
    <dbReference type="NCBI Taxonomy" id="694437"/>
    <lineage>
        <taxon>Bacteria</taxon>
        <taxon>Pseudomonadati</taxon>
        <taxon>Bacteroidota</taxon>
        <taxon>Cytophagia</taxon>
        <taxon>Cytophagales</taxon>
        <taxon>Flammeovirgaceae</taxon>
        <taxon>Flammeovirga</taxon>
    </lineage>
</organism>
<dbReference type="Gene3D" id="3.30.450.20">
    <property type="entry name" value="PAS domain"/>
    <property type="match status" value="1"/>
</dbReference>
<feature type="domain" description="Histidine kinase" evidence="22">
    <location>
        <begin position="792"/>
        <end position="882"/>
    </location>
</feature>
<feature type="repeat" description="TPR" evidence="19">
    <location>
        <begin position="124"/>
        <end position="157"/>
    </location>
</feature>
<dbReference type="Proteomes" id="UP000576082">
    <property type="component" value="Unassembled WGS sequence"/>
</dbReference>
<comment type="subcellular location">
    <subcellularLocation>
        <location evidence="3">Cytoplasm</location>
    </subcellularLocation>
</comment>
<feature type="repeat" description="TPR" evidence="19">
    <location>
        <begin position="202"/>
        <end position="235"/>
    </location>
</feature>
<dbReference type="InterPro" id="IPR050482">
    <property type="entry name" value="Sensor_HK_TwoCompSys"/>
</dbReference>
<keyword evidence="14" id="KW-0408">Iron</keyword>
<dbReference type="EC" id="2.7.13.3" evidence="4"/>
<sequence>MRIKNNYILLFLFLMLLSRVSLCQNNTDSLWNIWVDVEQEDTTRLQALFDYSDEIAKTNSDSFLILTEVGYQYALEGGLLYFQAKSLNKQAKALYRKGEYDESEKIYYKAIALARQTPDSLLVATSFQGIGTIYYARGEYETSIDYYQKSYARSSVLNDNILMGDVMNNIGIINVIQNDYEEAEKNLKKCDSLYMEGGDQRSAPLTNLAVLKARKGDVIQAMELYLKAVRINEKNGDEYSNAFAYSNIANIYFDLNDFERYEEYIKKSLEIRRKLGDKAGILNNMLNLGLGYSNKDQYEKASPILEESLALAREINDQNSEAHILVHIAFLQVKRNDTAQTIATINDALAINKKLNNQLGIALCNKAFGNYYKLKGNNSKALFYYKKALRHIKETDVEQTKDISHKIYEIYKEQNRYTEALEAFELFVTSKDSMNNLKTQQEVLHQQYKYENEKRALADSLNYASQQQIQQEKLTQSKNQRTALIIILALVTIFTVFAINRVRLTRRQKRIIEGQVGELNELNDHLEEKVIERSKKIADREEQLRYALEASNDGIWDWKVKSNQMTFSPALYTMLGYAPYEFEEKREEIQHRIHPDDLKNIGTESYLDLMLQSKEENLIKEVRLKHKNANYIWVQIKGKVVSFGTDGKASRVVGTFTDITSIKQKAQDILNAVMKTEDIERNRISKDIHDGLQQTLTVSSLNFQKVRKSMNELPTEVIETFGTAYDYLQKSITESRSVAHNLMPKTIVDFGIIKAFESLITEVDKSTDAIEFEFFHNFGEHQIENQQIKLTLYRILQEGINNIFKYSKATKVDIQLKNYEDIYMLTIEDNGVGFDARQVLKEGSGIGFKSMKNRLDAVGGFLEVESREGRGTTLLIEINKNF</sequence>
<dbReference type="PROSITE" id="PS50005">
    <property type="entry name" value="TPR"/>
    <property type="match status" value="3"/>
</dbReference>
<dbReference type="GO" id="GO:0046983">
    <property type="term" value="F:protein dimerization activity"/>
    <property type="evidence" value="ECO:0007669"/>
    <property type="project" value="InterPro"/>
</dbReference>
<dbReference type="GO" id="GO:0046872">
    <property type="term" value="F:metal ion binding"/>
    <property type="evidence" value="ECO:0007669"/>
    <property type="project" value="UniProtKB-KW"/>
</dbReference>
<dbReference type="Gene3D" id="3.30.565.10">
    <property type="entry name" value="Histidine kinase-like ATPase, C-terminal domain"/>
    <property type="match status" value="1"/>
</dbReference>
<dbReference type="InterPro" id="IPR005467">
    <property type="entry name" value="His_kinase_dom"/>
</dbReference>
<feature type="repeat" description="TPR" evidence="19">
    <location>
        <begin position="242"/>
        <end position="275"/>
    </location>
</feature>
<evidence type="ECO:0000256" key="19">
    <source>
        <dbReference type="PROSITE-ProRule" id="PRU00339"/>
    </source>
</evidence>
<evidence type="ECO:0000256" key="13">
    <source>
        <dbReference type="ARBA" id="ARBA00022840"/>
    </source>
</evidence>
<evidence type="ECO:0000313" key="25">
    <source>
        <dbReference type="EMBL" id="NME71915.1"/>
    </source>
</evidence>
<comment type="caution">
    <text evidence="25">The sequence shown here is derived from an EMBL/GenBank/DDBJ whole genome shotgun (WGS) entry which is preliminary data.</text>
</comment>
<dbReference type="InterPro" id="IPR001610">
    <property type="entry name" value="PAC"/>
</dbReference>
<dbReference type="GO" id="GO:0051539">
    <property type="term" value="F:4 iron, 4 sulfur cluster binding"/>
    <property type="evidence" value="ECO:0007669"/>
    <property type="project" value="UniProtKB-KW"/>
</dbReference>
<dbReference type="InterPro" id="IPR035965">
    <property type="entry name" value="PAS-like_dom_sf"/>
</dbReference>
<gene>
    <name evidence="25" type="ORF">HHU12_28375</name>
</gene>
<comment type="catalytic activity">
    <reaction evidence="1">
        <text>ATP + protein L-histidine = ADP + protein N-phospho-L-histidine.</text>
        <dbReference type="EC" id="2.7.13.3"/>
    </reaction>
</comment>
<evidence type="ECO:0000256" key="21">
    <source>
        <dbReference type="SAM" id="SignalP"/>
    </source>
</evidence>
<keyword evidence="26" id="KW-1185">Reference proteome</keyword>
<evidence type="ECO:0000256" key="17">
    <source>
        <dbReference type="ARBA" id="ARBA00024827"/>
    </source>
</evidence>
<evidence type="ECO:0000256" key="9">
    <source>
        <dbReference type="ARBA" id="ARBA00022679"/>
    </source>
</evidence>
<evidence type="ECO:0000256" key="6">
    <source>
        <dbReference type="ARBA" id="ARBA00022485"/>
    </source>
</evidence>
<keyword evidence="20" id="KW-0812">Transmembrane</keyword>
<evidence type="ECO:0000256" key="4">
    <source>
        <dbReference type="ARBA" id="ARBA00012438"/>
    </source>
</evidence>
<name>A0A7X9S063_9BACT</name>
<evidence type="ECO:0000256" key="1">
    <source>
        <dbReference type="ARBA" id="ARBA00000085"/>
    </source>
</evidence>
<dbReference type="InterPro" id="IPR011990">
    <property type="entry name" value="TPR-like_helical_dom_sf"/>
</dbReference>
<keyword evidence="15" id="KW-0902">Two-component regulatory system</keyword>
<dbReference type="GO" id="GO:0005737">
    <property type="term" value="C:cytoplasm"/>
    <property type="evidence" value="ECO:0007669"/>
    <property type="project" value="UniProtKB-SubCell"/>
</dbReference>
<keyword evidence="11" id="KW-0547">Nucleotide-binding</keyword>
<dbReference type="CDD" id="cd00130">
    <property type="entry name" value="PAS"/>
    <property type="match status" value="1"/>
</dbReference>
<dbReference type="CDD" id="cd16917">
    <property type="entry name" value="HATPase_UhpB-NarQ-NarX-like"/>
    <property type="match status" value="1"/>
</dbReference>